<keyword evidence="1" id="KW-0472">Membrane</keyword>
<dbReference type="EMBL" id="MHQN01000015">
    <property type="protein sequence ID" value="OHA03594.1"/>
    <property type="molecule type" value="Genomic_DNA"/>
</dbReference>
<dbReference type="AlphaFoldDB" id="A0A1G2KWN3"/>
<feature type="transmembrane region" description="Helical" evidence="1">
    <location>
        <begin position="66"/>
        <end position="88"/>
    </location>
</feature>
<proteinExistence type="predicted"/>
<dbReference type="InterPro" id="IPR037185">
    <property type="entry name" value="EmrE-like"/>
</dbReference>
<protein>
    <recommendedName>
        <fullName evidence="4">EamA domain-containing protein</fullName>
    </recommendedName>
</protein>
<evidence type="ECO:0000256" key="1">
    <source>
        <dbReference type="SAM" id="Phobius"/>
    </source>
</evidence>
<comment type="caution">
    <text evidence="2">The sequence shown here is derived from an EMBL/GenBank/DDBJ whole genome shotgun (WGS) entry which is preliminary data.</text>
</comment>
<reference evidence="2 3" key="1">
    <citation type="journal article" date="2016" name="Nat. Commun.">
        <title>Thousands of microbial genomes shed light on interconnected biogeochemical processes in an aquifer system.</title>
        <authorList>
            <person name="Anantharaman K."/>
            <person name="Brown C.T."/>
            <person name="Hug L.A."/>
            <person name="Sharon I."/>
            <person name="Castelle C.J."/>
            <person name="Probst A.J."/>
            <person name="Thomas B.C."/>
            <person name="Singh A."/>
            <person name="Wilkins M.J."/>
            <person name="Karaoz U."/>
            <person name="Brodie E.L."/>
            <person name="Williams K.H."/>
            <person name="Hubbard S.S."/>
            <person name="Banfield J.F."/>
        </authorList>
    </citation>
    <scope>NUCLEOTIDE SEQUENCE [LARGE SCALE GENOMIC DNA]</scope>
</reference>
<keyword evidence="1" id="KW-1133">Transmembrane helix</keyword>
<feature type="transmembrane region" description="Helical" evidence="1">
    <location>
        <begin position="125"/>
        <end position="145"/>
    </location>
</feature>
<dbReference type="Proteomes" id="UP000177177">
    <property type="component" value="Unassembled WGS sequence"/>
</dbReference>
<accession>A0A1G2KWN3</accession>
<evidence type="ECO:0000313" key="2">
    <source>
        <dbReference type="EMBL" id="OHA03594.1"/>
    </source>
</evidence>
<feature type="transmembrane region" description="Helical" evidence="1">
    <location>
        <begin position="190"/>
        <end position="210"/>
    </location>
</feature>
<gene>
    <name evidence="2" type="ORF">A3C92_01235</name>
</gene>
<dbReference type="SUPFAM" id="SSF103481">
    <property type="entry name" value="Multidrug resistance efflux transporter EmrE"/>
    <property type="match status" value="1"/>
</dbReference>
<evidence type="ECO:0000313" key="3">
    <source>
        <dbReference type="Proteomes" id="UP000177177"/>
    </source>
</evidence>
<feature type="transmembrane region" description="Helical" evidence="1">
    <location>
        <begin position="216"/>
        <end position="237"/>
    </location>
</feature>
<sequence>MEWILWALNEGFFMALMKIGQGIVGRQSPTLWHIILATGITGAVMMIVGFLIVIRQRKPVYVPDGYLMGSLASGLVMFGATFCAFAALRAGADMGANTFVGNALVILPTTFIGRWSFSERVGVRQWMGVALGLAGAVCVTVPALGKGGEHVWIAWSLGTLAFATLMRVIPKQIAKWGDARALPPLHPGQMLFWGGASMMLCMLLGFAGGEDVRRDVLAPTLIGIIIAVGLCNVVWWWSRLRAFQARAPIAIKDLPSLPIYLATASVAGTLFFGDEMGVIKVIGLLMFLPAFFLAEEQAWPHCTRFLVRYRWWNWLLRFAGKPTPPVSVRAGF</sequence>
<keyword evidence="1" id="KW-0812">Transmembrane</keyword>
<evidence type="ECO:0008006" key="4">
    <source>
        <dbReference type="Google" id="ProtNLM"/>
    </source>
</evidence>
<organism evidence="2 3">
    <name type="scientific">Candidatus Sungbacteria bacterium RIFCSPHIGHO2_02_FULL_53_17</name>
    <dbReference type="NCBI Taxonomy" id="1802275"/>
    <lineage>
        <taxon>Bacteria</taxon>
        <taxon>Candidatus Sungiibacteriota</taxon>
    </lineage>
</organism>
<feature type="transmembrane region" description="Helical" evidence="1">
    <location>
        <begin position="31"/>
        <end position="54"/>
    </location>
</feature>
<feature type="transmembrane region" description="Helical" evidence="1">
    <location>
        <begin position="151"/>
        <end position="169"/>
    </location>
</feature>
<name>A0A1G2KWN3_9BACT</name>